<keyword evidence="3" id="KW-1185">Reference proteome</keyword>
<evidence type="ECO:0000256" key="1">
    <source>
        <dbReference type="SAM" id="SignalP"/>
    </source>
</evidence>
<evidence type="ECO:0000313" key="3">
    <source>
        <dbReference type="Proteomes" id="UP000663207"/>
    </source>
</evidence>
<dbReference type="Proteomes" id="UP000663207">
    <property type="component" value="Chromosome"/>
</dbReference>
<name>A0ABX7QVZ3_9GAMM</name>
<evidence type="ECO:0000313" key="2">
    <source>
        <dbReference type="EMBL" id="QSX35671.1"/>
    </source>
</evidence>
<sequence>MRHIWTVNTLLFSLLVISSQGHGQDFSQDFSQVKKPRLEGRYLGQKPPGLTAEPFAPSIVNTHDWGDAGHFSPDMNEFYVIRWRVNNGKRETQSVSFKKVDHGWQQTATPYTSHIPFDSPDGKTQYFGAQYRELTETGWSEMKSLGPAFEAIRIMGLTASRNGTLVLDEMGASDGDGVIRYSRLVDGKHQAPKPLPEAINTGKWNAHPFIAADESYLIWNSERESGYGDTDLYISFRQPDGAWGEAINLGNEVNTKAEEGGAQVTPDGKYLFFNRMVPQAGSDGEPQSDLYWIDAQIIEQLRPKTLSL</sequence>
<dbReference type="InterPro" id="IPR011659">
    <property type="entry name" value="WD40"/>
</dbReference>
<accession>A0ABX7QVZ3</accession>
<organism evidence="2 3">
    <name type="scientific">Shewanella sedimentimangrovi</name>
    <dbReference type="NCBI Taxonomy" id="2814293"/>
    <lineage>
        <taxon>Bacteria</taxon>
        <taxon>Pseudomonadati</taxon>
        <taxon>Pseudomonadota</taxon>
        <taxon>Gammaproteobacteria</taxon>
        <taxon>Alteromonadales</taxon>
        <taxon>Shewanellaceae</taxon>
        <taxon>Shewanella</taxon>
    </lineage>
</organism>
<feature type="signal peptide" evidence="1">
    <location>
        <begin position="1"/>
        <end position="23"/>
    </location>
</feature>
<feature type="chain" id="PRO_5046169806" evidence="1">
    <location>
        <begin position="24"/>
        <end position="308"/>
    </location>
</feature>
<keyword evidence="1" id="KW-0732">Signal</keyword>
<dbReference type="RefSeq" id="WP_207379158.1">
    <property type="nucleotide sequence ID" value="NZ_CP071502.1"/>
</dbReference>
<dbReference type="Pfam" id="PF07676">
    <property type="entry name" value="PD40"/>
    <property type="match status" value="2"/>
</dbReference>
<reference evidence="2 3" key="1">
    <citation type="submission" date="2021-03" db="EMBL/GenBank/DDBJ databases">
        <title>Novel species identification of genus Shewanella.</title>
        <authorList>
            <person name="Liu G."/>
            <person name="Zhang Q."/>
        </authorList>
    </citation>
    <scope>NUCLEOTIDE SEQUENCE [LARGE SCALE GENOMIC DNA]</scope>
    <source>
        <strain evidence="2 3">FJAT-52962</strain>
    </source>
</reference>
<protein>
    <submittedName>
        <fullName evidence="2">PD40 domain-containing protein</fullName>
    </submittedName>
</protein>
<dbReference type="SUPFAM" id="SSF82171">
    <property type="entry name" value="DPP6 N-terminal domain-like"/>
    <property type="match status" value="1"/>
</dbReference>
<proteinExistence type="predicted"/>
<dbReference type="EMBL" id="CP071502">
    <property type="protein sequence ID" value="QSX35671.1"/>
    <property type="molecule type" value="Genomic_DNA"/>
</dbReference>
<gene>
    <name evidence="2" type="ORF">JYB85_09725</name>
</gene>